<accession>K0SA93</accession>
<dbReference type="SUPFAM" id="SSF46689">
    <property type="entry name" value="Homeodomain-like"/>
    <property type="match status" value="1"/>
</dbReference>
<gene>
    <name evidence="3" type="ORF">THAOC_17257</name>
</gene>
<dbReference type="InterPro" id="IPR051571">
    <property type="entry name" value="N-CoR_corepressor"/>
</dbReference>
<feature type="compositionally biased region" description="Acidic residues" evidence="1">
    <location>
        <begin position="37"/>
        <end position="46"/>
    </location>
</feature>
<dbReference type="PANTHER" id="PTHR13992:SF39">
    <property type="entry name" value="SMRTER, ISOFORM G"/>
    <property type="match status" value="1"/>
</dbReference>
<protein>
    <recommendedName>
        <fullName evidence="2">SANT domain-containing protein</fullName>
    </recommendedName>
</protein>
<evidence type="ECO:0000313" key="4">
    <source>
        <dbReference type="Proteomes" id="UP000266841"/>
    </source>
</evidence>
<evidence type="ECO:0000259" key="2">
    <source>
        <dbReference type="PROSITE" id="PS51293"/>
    </source>
</evidence>
<feature type="domain" description="SANT" evidence="2">
    <location>
        <begin position="254"/>
        <end position="305"/>
    </location>
</feature>
<sequence>MAGLVASIVAGNRRTARRAHLEALEVIPYTPGCNAADGDEGGDEEVPPPSARGPAGKRPGPSNEEWSNRARDVTGLHDALYSRPEEVPGYEEHNASFLADRTRFADAIRRKRDALRGRWTDLARTYLVRQHDYQKVTGVNTEEAGGVFCAAALMHNSEGAYGGGGPGGHGPGAGPESDLVPGVRGNNPYRRPRRGISPGDICRSDYEQEQIIAEIAAKEAMERRIREGGARSRARSGGSSGLVDDAQAEEDERKHVNVWSDMEKCIFLDRFLHHPKDFRKISSFLVNKSTKDCVRFYYDSKKTVPYKHALKEFLQRKKRRGDVVSWDATVQAALAVGAVVTEGTGPEDPVRISLPPGDYTYRTRSFHPMGLAAFDGLDEAVSHARQGDESAGTRHQGKRRRSNWFVLDAHEKRYLKHAGGDDDHHHHHRGGKGKQPSAASGRAAVDDSEEGEPGAGAGPPRK</sequence>
<feature type="non-terminal residue" evidence="3">
    <location>
        <position position="462"/>
    </location>
</feature>
<dbReference type="GO" id="GO:0005654">
    <property type="term" value="C:nucleoplasm"/>
    <property type="evidence" value="ECO:0007669"/>
    <property type="project" value="UniProtKB-ARBA"/>
</dbReference>
<dbReference type="InterPro" id="IPR009057">
    <property type="entry name" value="Homeodomain-like_sf"/>
</dbReference>
<dbReference type="EMBL" id="AGNL01019091">
    <property type="protein sequence ID" value="EJK62145.1"/>
    <property type="molecule type" value="Genomic_DNA"/>
</dbReference>
<feature type="compositionally biased region" description="Gly residues" evidence="1">
    <location>
        <begin position="162"/>
        <end position="173"/>
    </location>
</feature>
<dbReference type="InterPro" id="IPR001005">
    <property type="entry name" value="SANT/Myb"/>
</dbReference>
<dbReference type="GO" id="GO:0032991">
    <property type="term" value="C:protein-containing complex"/>
    <property type="evidence" value="ECO:0007669"/>
    <property type="project" value="UniProtKB-ARBA"/>
</dbReference>
<feature type="region of interest" description="Disordered" evidence="1">
    <location>
        <begin position="226"/>
        <end position="249"/>
    </location>
</feature>
<dbReference type="InterPro" id="IPR017884">
    <property type="entry name" value="SANT_dom"/>
</dbReference>
<keyword evidence="4" id="KW-1185">Reference proteome</keyword>
<dbReference type="eggNOG" id="KOG1878">
    <property type="taxonomic scope" value="Eukaryota"/>
</dbReference>
<dbReference type="SMART" id="SM00717">
    <property type="entry name" value="SANT"/>
    <property type="match status" value="1"/>
</dbReference>
<dbReference type="GO" id="GO:0006357">
    <property type="term" value="P:regulation of transcription by RNA polymerase II"/>
    <property type="evidence" value="ECO:0007669"/>
    <property type="project" value="TreeGrafter"/>
</dbReference>
<dbReference type="Gene3D" id="1.10.10.60">
    <property type="entry name" value="Homeodomain-like"/>
    <property type="match status" value="1"/>
</dbReference>
<name>K0SA93_THAOC</name>
<dbReference type="OrthoDB" id="10258692at2759"/>
<evidence type="ECO:0000256" key="1">
    <source>
        <dbReference type="SAM" id="MobiDB-lite"/>
    </source>
</evidence>
<dbReference type="AlphaFoldDB" id="K0SA93"/>
<proteinExistence type="predicted"/>
<dbReference type="PROSITE" id="PS51293">
    <property type="entry name" value="SANT"/>
    <property type="match status" value="1"/>
</dbReference>
<feature type="region of interest" description="Disordered" evidence="1">
    <location>
        <begin position="162"/>
        <end position="201"/>
    </location>
</feature>
<dbReference type="PANTHER" id="PTHR13992">
    <property type="entry name" value="NUCLEAR RECEPTOR CO-REPRESSOR RELATED NCOR"/>
    <property type="match status" value="1"/>
</dbReference>
<reference evidence="3 4" key="1">
    <citation type="journal article" date="2012" name="Genome Biol.">
        <title>Genome and low-iron response of an oceanic diatom adapted to chronic iron limitation.</title>
        <authorList>
            <person name="Lommer M."/>
            <person name="Specht M."/>
            <person name="Roy A.S."/>
            <person name="Kraemer L."/>
            <person name="Andreson R."/>
            <person name="Gutowska M.A."/>
            <person name="Wolf J."/>
            <person name="Bergner S.V."/>
            <person name="Schilhabel M.B."/>
            <person name="Klostermeier U.C."/>
            <person name="Beiko R.G."/>
            <person name="Rosenstiel P."/>
            <person name="Hippler M."/>
            <person name="Laroche J."/>
        </authorList>
    </citation>
    <scope>NUCLEOTIDE SEQUENCE [LARGE SCALE GENOMIC DNA]</scope>
    <source>
        <strain evidence="3 4">CCMP1005</strain>
    </source>
</reference>
<feature type="region of interest" description="Disordered" evidence="1">
    <location>
        <begin position="417"/>
        <end position="462"/>
    </location>
</feature>
<comment type="caution">
    <text evidence="3">The sequence shown here is derived from an EMBL/GenBank/DDBJ whole genome shotgun (WGS) entry which is preliminary data.</text>
</comment>
<feature type="compositionally biased region" description="Gly residues" evidence="1">
    <location>
        <begin position="453"/>
        <end position="462"/>
    </location>
</feature>
<feature type="region of interest" description="Disordered" evidence="1">
    <location>
        <begin position="30"/>
        <end position="70"/>
    </location>
</feature>
<organism evidence="3 4">
    <name type="scientific">Thalassiosira oceanica</name>
    <name type="common">Marine diatom</name>
    <dbReference type="NCBI Taxonomy" id="159749"/>
    <lineage>
        <taxon>Eukaryota</taxon>
        <taxon>Sar</taxon>
        <taxon>Stramenopiles</taxon>
        <taxon>Ochrophyta</taxon>
        <taxon>Bacillariophyta</taxon>
        <taxon>Coscinodiscophyceae</taxon>
        <taxon>Thalassiosirophycidae</taxon>
        <taxon>Thalassiosirales</taxon>
        <taxon>Thalassiosiraceae</taxon>
        <taxon>Thalassiosira</taxon>
    </lineage>
</organism>
<dbReference type="GO" id="GO:0000785">
    <property type="term" value="C:chromatin"/>
    <property type="evidence" value="ECO:0007669"/>
    <property type="project" value="TreeGrafter"/>
</dbReference>
<dbReference type="Proteomes" id="UP000266841">
    <property type="component" value="Unassembled WGS sequence"/>
</dbReference>
<evidence type="ECO:0000313" key="3">
    <source>
        <dbReference type="EMBL" id="EJK62145.1"/>
    </source>
</evidence>